<evidence type="ECO:0000313" key="1">
    <source>
        <dbReference type="EMBL" id="CAE6508729.1"/>
    </source>
</evidence>
<evidence type="ECO:0000313" key="2">
    <source>
        <dbReference type="Proteomes" id="UP000601736"/>
    </source>
</evidence>
<dbReference type="EMBL" id="CAJNAP010000023">
    <property type="protein sequence ID" value="CAE6508729.1"/>
    <property type="molecule type" value="Genomic_DNA"/>
</dbReference>
<dbReference type="AlphaFoldDB" id="A0A8H9DBR6"/>
<comment type="caution">
    <text evidence="1">The sequence shown here is derived from an EMBL/GenBank/DDBJ whole genome shotgun (WGS) entry which is preliminary data.</text>
</comment>
<dbReference type="Proteomes" id="UP000601736">
    <property type="component" value="Unassembled WGS sequence"/>
</dbReference>
<accession>A0A8H9DBR6</accession>
<proteinExistence type="predicted"/>
<sequence length="20" mass="2337">MRTEKGLNLASYNKQQKLTL</sequence>
<reference evidence="1" key="1">
    <citation type="submission" date="2021-02" db="EMBL/GenBank/DDBJ databases">
        <authorList>
            <person name="Han P."/>
        </authorList>
    </citation>
    <scope>NUCLEOTIDE SEQUENCE</scope>
    <source>
        <strain evidence="1">Nitrosomonas nitrosa 18-3D</strain>
    </source>
</reference>
<gene>
    <name evidence="1" type="ORF">NMYAN_30065</name>
</gene>
<name>A0A8H9DBR6_9PROT</name>
<protein>
    <submittedName>
        <fullName evidence="1">Uncharacterized protein</fullName>
    </submittedName>
</protein>
<organism evidence="1 2">
    <name type="scientific">Nitrosomonas nitrosa</name>
    <dbReference type="NCBI Taxonomy" id="52442"/>
    <lineage>
        <taxon>Bacteria</taxon>
        <taxon>Pseudomonadati</taxon>
        <taxon>Pseudomonadota</taxon>
        <taxon>Betaproteobacteria</taxon>
        <taxon>Nitrosomonadales</taxon>
        <taxon>Nitrosomonadaceae</taxon>
        <taxon>Nitrosomonas</taxon>
    </lineage>
</organism>